<feature type="domain" description="Glycosyltransferase subfamily 4-like N-terminal" evidence="1">
    <location>
        <begin position="15"/>
        <end position="175"/>
    </location>
</feature>
<dbReference type="RefSeq" id="WP_123353038.1">
    <property type="nucleotide sequence ID" value="NZ_CP027432.2"/>
</dbReference>
<protein>
    <submittedName>
        <fullName evidence="2 3">Glycosyltransferase</fullName>
    </submittedName>
</protein>
<gene>
    <name evidence="2" type="ORF">C6V80_08640</name>
    <name evidence="3" type="ORF">EDC58_1662</name>
</gene>
<accession>A0AAJ4UXH4</accession>
<name>A0AAJ4UXH4_9BACT</name>
<dbReference type="GO" id="GO:0016757">
    <property type="term" value="F:glycosyltransferase activity"/>
    <property type="evidence" value="ECO:0007669"/>
    <property type="project" value="UniProtKB-ARBA"/>
</dbReference>
<dbReference type="InterPro" id="IPR028098">
    <property type="entry name" value="Glyco_trans_4-like_N"/>
</dbReference>
<dbReference type="Pfam" id="PF13692">
    <property type="entry name" value="Glyco_trans_1_4"/>
    <property type="match status" value="1"/>
</dbReference>
<evidence type="ECO:0000313" key="2">
    <source>
        <dbReference type="EMBL" id="QCI29024.1"/>
    </source>
</evidence>
<dbReference type="Pfam" id="PF13439">
    <property type="entry name" value="Glyco_transf_4"/>
    <property type="match status" value="1"/>
</dbReference>
<reference evidence="5" key="1">
    <citation type="submission" date="2018-03" db="EMBL/GenBank/DDBJ databases">
        <title>A comparative analysis of the Nautiliaceae.</title>
        <authorList>
            <person name="Grosche A."/>
            <person name="Smedile F."/>
            <person name="Vetriani C."/>
        </authorList>
    </citation>
    <scope>NUCLEOTIDE SEQUENCE [LARGE SCALE GENOMIC DNA]</scope>
    <source>
        <strain evidence="5">TB6</strain>
    </source>
</reference>
<dbReference type="EMBL" id="CP027432">
    <property type="protein sequence ID" value="QCI29024.1"/>
    <property type="molecule type" value="Genomic_DNA"/>
</dbReference>
<dbReference type="PANTHER" id="PTHR12526:SF630">
    <property type="entry name" value="GLYCOSYLTRANSFERASE"/>
    <property type="match status" value="1"/>
</dbReference>
<keyword evidence="5" id="KW-1185">Reference proteome</keyword>
<dbReference type="Gene3D" id="3.40.50.2000">
    <property type="entry name" value="Glycogen Phosphorylase B"/>
    <property type="match status" value="2"/>
</dbReference>
<dbReference type="Proteomes" id="UP000298805">
    <property type="component" value="Chromosome"/>
</dbReference>
<reference evidence="3 4" key="2">
    <citation type="submission" date="2018-11" db="EMBL/GenBank/DDBJ databases">
        <title>Genomic Encyclopedia of Type Strains, Phase IV (KMG-IV): sequencing the most valuable type-strain genomes for metagenomic binning, comparative biology and taxonomic classification.</title>
        <authorList>
            <person name="Goeker M."/>
        </authorList>
    </citation>
    <scope>NUCLEOTIDE SEQUENCE [LARGE SCALE GENOMIC DNA]</scope>
    <source>
        <strain evidence="3 4">DSM 27783</strain>
    </source>
</reference>
<reference evidence="2" key="3">
    <citation type="submission" date="2019-06" db="EMBL/GenBank/DDBJ databases">
        <title>A comparative analysis of the Nautiliaceae.</title>
        <authorList>
            <person name="Grosche A."/>
            <person name="Smedile F."/>
            <person name="Vetriani C."/>
        </authorList>
    </citation>
    <scope>NUCLEOTIDE SEQUENCE</scope>
    <source>
        <strain evidence="2">TB6</strain>
    </source>
</reference>
<dbReference type="AlphaFoldDB" id="A0AAJ4UXH4"/>
<proteinExistence type="predicted"/>
<evidence type="ECO:0000313" key="3">
    <source>
        <dbReference type="EMBL" id="ROR39164.1"/>
    </source>
</evidence>
<sequence>MNKIKLLLSIRSLNIGGAERQFIELVKNIDKKKFDVYVVTMYGGVLEDEIKKIPGIKYFNLQKNGRFDVKFYFRYKNLLKKISPDVIYSWMGEMNLFSYWCKPKNAKLIWGFRASNMDLQKYGLFSKILFDLQKFYSKNVDMIISNSKASIDFHKKSGFFMEKSEVVYNGIDIERFKKKMSDFKDKYNLKTPVIAMVARLDPMKGYDVYCKVASELKNIDFIGVGEGDENIKKRCENVKFLGSFFDIENVYNGIDVLVSSSVFGEGFSNSIAEAMACEVPCIVTDVGDSKIIVGDTGIVIKPGSPEELKKAIKEMLNKDLTELGKKARKRIEENFSIEKMVEKTENIILKMIGK</sequence>
<evidence type="ECO:0000313" key="5">
    <source>
        <dbReference type="Proteomes" id="UP000298805"/>
    </source>
</evidence>
<organism evidence="3 4">
    <name type="scientific">Caminibacter pacificus</name>
    <dbReference type="NCBI Taxonomy" id="1424653"/>
    <lineage>
        <taxon>Bacteria</taxon>
        <taxon>Pseudomonadati</taxon>
        <taxon>Campylobacterota</taxon>
        <taxon>Epsilonproteobacteria</taxon>
        <taxon>Nautiliales</taxon>
        <taxon>Nautiliaceae</taxon>
        <taxon>Caminibacter</taxon>
    </lineage>
</organism>
<dbReference type="SUPFAM" id="SSF53756">
    <property type="entry name" value="UDP-Glycosyltransferase/glycogen phosphorylase"/>
    <property type="match status" value="1"/>
</dbReference>
<evidence type="ECO:0000259" key="1">
    <source>
        <dbReference type="Pfam" id="PF13439"/>
    </source>
</evidence>
<dbReference type="PANTHER" id="PTHR12526">
    <property type="entry name" value="GLYCOSYLTRANSFERASE"/>
    <property type="match status" value="1"/>
</dbReference>
<evidence type="ECO:0000313" key="4">
    <source>
        <dbReference type="Proteomes" id="UP000272781"/>
    </source>
</evidence>
<dbReference type="EMBL" id="RJVK01000004">
    <property type="protein sequence ID" value="ROR39164.1"/>
    <property type="molecule type" value="Genomic_DNA"/>
</dbReference>
<dbReference type="Proteomes" id="UP000272781">
    <property type="component" value="Unassembled WGS sequence"/>
</dbReference>